<feature type="compositionally biased region" description="Basic and acidic residues" evidence="2">
    <location>
        <begin position="342"/>
        <end position="354"/>
    </location>
</feature>
<keyword evidence="1" id="KW-0175">Coiled coil</keyword>
<reference evidence="3 4" key="1">
    <citation type="journal article" date="2015" name="Genome Biol. Evol.">
        <title>Comparative Genomics of a Bacterivorous Green Alga Reveals Evolutionary Causalities and Consequences of Phago-Mixotrophic Mode of Nutrition.</title>
        <authorList>
            <person name="Burns J.A."/>
            <person name="Paasch A."/>
            <person name="Narechania A."/>
            <person name="Kim E."/>
        </authorList>
    </citation>
    <scope>NUCLEOTIDE SEQUENCE [LARGE SCALE GENOMIC DNA]</scope>
    <source>
        <strain evidence="3 4">PLY_AMNH</strain>
    </source>
</reference>
<feature type="region of interest" description="Disordered" evidence="2">
    <location>
        <begin position="368"/>
        <end position="445"/>
    </location>
</feature>
<organism evidence="3 4">
    <name type="scientific">Cymbomonas tetramitiformis</name>
    <dbReference type="NCBI Taxonomy" id="36881"/>
    <lineage>
        <taxon>Eukaryota</taxon>
        <taxon>Viridiplantae</taxon>
        <taxon>Chlorophyta</taxon>
        <taxon>Pyramimonadophyceae</taxon>
        <taxon>Pyramimonadales</taxon>
        <taxon>Pyramimonadaceae</taxon>
        <taxon>Cymbomonas</taxon>
    </lineage>
</organism>
<dbReference type="AlphaFoldDB" id="A0AAE0KNY8"/>
<dbReference type="EMBL" id="LGRX02022860">
    <property type="protein sequence ID" value="KAK3255215.1"/>
    <property type="molecule type" value="Genomic_DNA"/>
</dbReference>
<accession>A0AAE0KNY8</accession>
<evidence type="ECO:0000313" key="3">
    <source>
        <dbReference type="EMBL" id="KAK3255215.1"/>
    </source>
</evidence>
<protein>
    <submittedName>
        <fullName evidence="3">Uncharacterized protein</fullName>
    </submittedName>
</protein>
<evidence type="ECO:0000313" key="4">
    <source>
        <dbReference type="Proteomes" id="UP001190700"/>
    </source>
</evidence>
<keyword evidence="4" id="KW-1185">Reference proteome</keyword>
<feature type="compositionally biased region" description="Basic and acidic residues" evidence="2">
    <location>
        <begin position="368"/>
        <end position="377"/>
    </location>
</feature>
<feature type="compositionally biased region" description="Basic residues" evidence="2">
    <location>
        <begin position="434"/>
        <end position="445"/>
    </location>
</feature>
<gene>
    <name evidence="3" type="ORF">CYMTET_35688</name>
</gene>
<feature type="coiled-coil region" evidence="1">
    <location>
        <begin position="115"/>
        <end position="142"/>
    </location>
</feature>
<sequence length="445" mass="50701">MLEKRIMSEVARKIEEHGKGAGHHEREQIVAIAKKQIEEHVAKATHLQDHKIETIVNNEIKKTDTFEHFRKLVKEEIHKNDKLKKLNEKPLQTTIQEIIEKHDNSKTVELLASRVKSLLSDNNQIKNQAKILETRLDSLEQKMSIGETANQENRSNATNVLATLTNALQSSKESLTTQEADLKRMMDAIYINAADNLRTLTLNVIENITALQKKKTGKKTGKNRSEINQYVESVKQDMLIAAKLLCDSSRPDLCKLINRTIEEVAGNLEDTLTNFHNIVKKADKVLESGLKNIGGPETRRPKHKNELDDVMLNINEQKARDETYKKKLDDEEANKINRIKKHERENEEAKKASEENIAEINKAMSRVAESRRLAKEAEEAEEEQAAAKAQEEADAKVQKEAEEKQAAAKAREEADAKVQRSRCKVREEADAKVRRSRGKTRRQSP</sequence>
<feature type="region of interest" description="Disordered" evidence="2">
    <location>
        <begin position="335"/>
        <end position="355"/>
    </location>
</feature>
<comment type="caution">
    <text evidence="3">The sequence shown here is derived from an EMBL/GenBank/DDBJ whole genome shotgun (WGS) entry which is preliminary data.</text>
</comment>
<proteinExistence type="predicted"/>
<evidence type="ECO:0000256" key="2">
    <source>
        <dbReference type="SAM" id="MobiDB-lite"/>
    </source>
</evidence>
<feature type="compositionally biased region" description="Basic and acidic residues" evidence="2">
    <location>
        <begin position="389"/>
        <end position="433"/>
    </location>
</feature>
<name>A0AAE0KNY8_9CHLO</name>
<dbReference type="Proteomes" id="UP001190700">
    <property type="component" value="Unassembled WGS sequence"/>
</dbReference>
<evidence type="ECO:0000256" key="1">
    <source>
        <dbReference type="SAM" id="Coils"/>
    </source>
</evidence>